<evidence type="ECO:0000259" key="10">
    <source>
        <dbReference type="PROSITE" id="PS50850"/>
    </source>
</evidence>
<feature type="transmembrane region" description="Helical" evidence="9">
    <location>
        <begin position="33"/>
        <end position="56"/>
    </location>
</feature>
<evidence type="ECO:0000256" key="8">
    <source>
        <dbReference type="SAM" id="MobiDB-lite"/>
    </source>
</evidence>
<dbReference type="Gene3D" id="1.20.1250.20">
    <property type="entry name" value="MFS general substrate transporter like domains"/>
    <property type="match status" value="1"/>
</dbReference>
<dbReference type="InterPro" id="IPR036259">
    <property type="entry name" value="MFS_trans_sf"/>
</dbReference>
<dbReference type="PANTHER" id="PTHR42718:SF46">
    <property type="entry name" value="BLR6921 PROTEIN"/>
    <property type="match status" value="1"/>
</dbReference>
<dbReference type="GO" id="GO:0005886">
    <property type="term" value="C:plasma membrane"/>
    <property type="evidence" value="ECO:0007669"/>
    <property type="project" value="UniProtKB-SubCell"/>
</dbReference>
<evidence type="ECO:0000256" key="7">
    <source>
        <dbReference type="ARBA" id="ARBA00023251"/>
    </source>
</evidence>
<keyword evidence="4 9" id="KW-0812">Transmembrane</keyword>
<protein>
    <submittedName>
        <fullName evidence="11">Drug resistance transporter, EmrB/QacA subfamily</fullName>
    </submittedName>
</protein>
<evidence type="ECO:0000256" key="4">
    <source>
        <dbReference type="ARBA" id="ARBA00022692"/>
    </source>
</evidence>
<dbReference type="OrthoDB" id="4080117at2"/>
<dbReference type="InterPro" id="IPR011701">
    <property type="entry name" value="MFS"/>
</dbReference>
<dbReference type="GO" id="GO:0022857">
    <property type="term" value="F:transmembrane transporter activity"/>
    <property type="evidence" value="ECO:0007669"/>
    <property type="project" value="InterPro"/>
</dbReference>
<feature type="transmembrane region" description="Helical" evidence="9">
    <location>
        <begin position="353"/>
        <end position="371"/>
    </location>
</feature>
<accession>A0A1H7SNQ3</accession>
<evidence type="ECO:0000256" key="3">
    <source>
        <dbReference type="ARBA" id="ARBA00022475"/>
    </source>
</evidence>
<feature type="transmembrane region" description="Helical" evidence="9">
    <location>
        <begin position="100"/>
        <end position="119"/>
    </location>
</feature>
<keyword evidence="2" id="KW-0813">Transport</keyword>
<evidence type="ECO:0000256" key="6">
    <source>
        <dbReference type="ARBA" id="ARBA00023136"/>
    </source>
</evidence>
<feature type="transmembrane region" description="Helical" evidence="9">
    <location>
        <begin position="187"/>
        <end position="209"/>
    </location>
</feature>
<feature type="transmembrane region" description="Helical" evidence="9">
    <location>
        <begin position="462"/>
        <end position="484"/>
    </location>
</feature>
<keyword evidence="5 9" id="KW-1133">Transmembrane helix</keyword>
<feature type="transmembrane region" description="Helical" evidence="9">
    <location>
        <begin position="221"/>
        <end position="243"/>
    </location>
</feature>
<feature type="transmembrane region" description="Helical" evidence="9">
    <location>
        <begin position="125"/>
        <end position="147"/>
    </location>
</feature>
<proteinExistence type="predicted"/>
<feature type="transmembrane region" description="Helical" evidence="9">
    <location>
        <begin position="68"/>
        <end position="88"/>
    </location>
</feature>
<evidence type="ECO:0000313" key="11">
    <source>
        <dbReference type="EMBL" id="SEL74270.1"/>
    </source>
</evidence>
<evidence type="ECO:0000256" key="2">
    <source>
        <dbReference type="ARBA" id="ARBA00022448"/>
    </source>
</evidence>
<keyword evidence="7" id="KW-0046">Antibiotic resistance</keyword>
<dbReference type="AlphaFoldDB" id="A0A1H7SNQ3"/>
<dbReference type="InterPro" id="IPR020846">
    <property type="entry name" value="MFS_dom"/>
</dbReference>
<dbReference type="CDD" id="cd17321">
    <property type="entry name" value="MFS_MMR_MDR_like"/>
    <property type="match status" value="1"/>
</dbReference>
<sequence>MSENTLVSSVSSSSRTRAESPVDSPPQQRRQRLALAVILACQLMVILDATVVTIALPGIQHALGFSSAGLSWVMNIYSLTFGGLLLLGGRAGDIFGRRRLLAWGIALFTLASLVGGLATNPTELLLSRMAQGVGAAVAAPSTLALIVSTFRDPVERARAIGLFSAMSAGGATVGLILGGLLTSWLSWRWVMFINVPFGVLVTVLAPRVIQEPERHAGRLDLAGAATATGGMVGLVYGFIRAATVGWGDTLTLACFAGAAVLLTVFVLVERRVAQPLLPLSLLTDKVRSGGYAAMALLAAGMFGMFFFVTQYLQTGLGMSPMRAGFGFLPLAVPIFAGARLAPRLVPRFGARPFLLGAPLLLIAGMALLTRVDAHTSYATGVLPSLLLFGLGAGFTMVPLSLTILSSVKPQEAGAASGTLQTMQQAGGSLGTAVGITAFTRATSHPSTLPGVAGLHATLAHGVSLAMTCSLGLAVGSFLILALFVRPPRPGQAA</sequence>
<keyword evidence="12" id="KW-1185">Reference proteome</keyword>
<dbReference type="PANTHER" id="PTHR42718">
    <property type="entry name" value="MAJOR FACILITATOR SUPERFAMILY MULTIDRUG TRANSPORTER MFSC"/>
    <property type="match status" value="1"/>
</dbReference>
<feature type="domain" description="Major facilitator superfamily (MFS) profile" evidence="10">
    <location>
        <begin position="34"/>
        <end position="488"/>
    </location>
</feature>
<dbReference type="EMBL" id="FOAZ01000012">
    <property type="protein sequence ID" value="SEL74270.1"/>
    <property type="molecule type" value="Genomic_DNA"/>
</dbReference>
<feature type="transmembrane region" description="Helical" evidence="9">
    <location>
        <begin position="425"/>
        <end position="442"/>
    </location>
</feature>
<gene>
    <name evidence="11" type="ORF">SAMN05414137_112131</name>
</gene>
<dbReference type="STRING" id="235985.SAMN05414137_112131"/>
<keyword evidence="6 9" id="KW-0472">Membrane</keyword>
<evidence type="ECO:0000313" key="12">
    <source>
        <dbReference type="Proteomes" id="UP000183015"/>
    </source>
</evidence>
<evidence type="ECO:0000256" key="1">
    <source>
        <dbReference type="ARBA" id="ARBA00004651"/>
    </source>
</evidence>
<reference evidence="12" key="1">
    <citation type="submission" date="2016-10" db="EMBL/GenBank/DDBJ databases">
        <authorList>
            <person name="Varghese N."/>
        </authorList>
    </citation>
    <scope>NUCLEOTIDE SEQUENCE [LARGE SCALE GENOMIC DNA]</scope>
    <source>
        <strain evidence="12">DSM 45096 / BCRC 16803 / CGMCC 4.1857 / CIP 109030 / JCM 12277 / KCTC 19219 / NBRC 100920 / 33214</strain>
    </source>
</reference>
<organism evidence="11 12">
    <name type="scientific">Streptacidiphilus jiangxiensis</name>
    <dbReference type="NCBI Taxonomy" id="235985"/>
    <lineage>
        <taxon>Bacteria</taxon>
        <taxon>Bacillati</taxon>
        <taxon>Actinomycetota</taxon>
        <taxon>Actinomycetes</taxon>
        <taxon>Kitasatosporales</taxon>
        <taxon>Streptomycetaceae</taxon>
        <taxon>Streptacidiphilus</taxon>
    </lineage>
</organism>
<evidence type="ECO:0000256" key="9">
    <source>
        <dbReference type="SAM" id="Phobius"/>
    </source>
</evidence>
<comment type="subcellular location">
    <subcellularLocation>
        <location evidence="1">Cell membrane</location>
        <topology evidence="1">Multi-pass membrane protein</topology>
    </subcellularLocation>
</comment>
<feature type="region of interest" description="Disordered" evidence="8">
    <location>
        <begin position="1"/>
        <end position="27"/>
    </location>
</feature>
<dbReference type="Gene3D" id="1.20.1720.10">
    <property type="entry name" value="Multidrug resistance protein D"/>
    <property type="match status" value="1"/>
</dbReference>
<feature type="transmembrane region" description="Helical" evidence="9">
    <location>
        <begin position="377"/>
        <end position="404"/>
    </location>
</feature>
<dbReference type="GO" id="GO:0046677">
    <property type="term" value="P:response to antibiotic"/>
    <property type="evidence" value="ECO:0007669"/>
    <property type="project" value="UniProtKB-KW"/>
</dbReference>
<dbReference type="SUPFAM" id="SSF103473">
    <property type="entry name" value="MFS general substrate transporter"/>
    <property type="match status" value="1"/>
</dbReference>
<feature type="transmembrane region" description="Helical" evidence="9">
    <location>
        <begin position="159"/>
        <end position="181"/>
    </location>
</feature>
<dbReference type="eggNOG" id="COG0477">
    <property type="taxonomic scope" value="Bacteria"/>
</dbReference>
<dbReference type="PROSITE" id="PS50850">
    <property type="entry name" value="MFS"/>
    <property type="match status" value="1"/>
</dbReference>
<dbReference type="Proteomes" id="UP000183015">
    <property type="component" value="Unassembled WGS sequence"/>
</dbReference>
<feature type="transmembrane region" description="Helical" evidence="9">
    <location>
        <begin position="249"/>
        <end position="268"/>
    </location>
</feature>
<evidence type="ECO:0000256" key="5">
    <source>
        <dbReference type="ARBA" id="ARBA00022989"/>
    </source>
</evidence>
<feature type="transmembrane region" description="Helical" evidence="9">
    <location>
        <begin position="323"/>
        <end position="341"/>
    </location>
</feature>
<keyword evidence="3" id="KW-1003">Cell membrane</keyword>
<dbReference type="Pfam" id="PF07690">
    <property type="entry name" value="MFS_1"/>
    <property type="match status" value="1"/>
</dbReference>
<name>A0A1H7SNQ3_STRJI</name>
<feature type="transmembrane region" description="Helical" evidence="9">
    <location>
        <begin position="289"/>
        <end position="311"/>
    </location>
</feature>